<sequence length="450" mass="48454">MFFRRAIRRFFADDRGNVAIICAVAFLPILVIAGGATDIARHEAYRVQLQDGVDRAVLAAASLTQTRPIEETARDYLSTLSFSDDIELTFTHSQTPTLREVRLVAAYEMETAFLPLIGINSITVGASAKAVERRKNIEISLILDISGSMREGGTPNRLARMKPAANGFIDAILTSTTAAYTSVSLVPYAGSVNPGAVVMDAMGVPRQHSYSSCMEFVNTDYAIGLVPFAQRTQVPHFTYNHQGVSYPGLEWSWCPLEATSITYLSNDAAALKTRITNLKMHDGTGTAIAMKWGMMLLEPTAQPLVAQGAANGYVPAAFANRPAAFSDTNTLKFIVLMTDGNVSDQYRPKQYAYPRACNAATNGSSSSACTTIVQTAGDAVTRMYAVCDRAKANGVTVFTIGFDLGSSGRTQMRNCASSASHYYDVSSTGIDIATAFQSIASAIQKIKLTE</sequence>
<evidence type="ECO:0000259" key="1">
    <source>
        <dbReference type="PROSITE" id="PS50234"/>
    </source>
</evidence>
<accession>A0ABX7BYH8</accession>
<organism evidence="2 3">
    <name type="scientific">Devosia oryziradicis</name>
    <dbReference type="NCBI Taxonomy" id="2801335"/>
    <lineage>
        <taxon>Bacteria</taxon>
        <taxon>Pseudomonadati</taxon>
        <taxon>Pseudomonadota</taxon>
        <taxon>Alphaproteobacteria</taxon>
        <taxon>Hyphomicrobiales</taxon>
        <taxon>Devosiaceae</taxon>
        <taxon>Devosia</taxon>
    </lineage>
</organism>
<dbReference type="RefSeq" id="WP_201660244.1">
    <property type="nucleotide sequence ID" value="NZ_CP068047.1"/>
</dbReference>
<evidence type="ECO:0000313" key="2">
    <source>
        <dbReference type="EMBL" id="QQR37020.1"/>
    </source>
</evidence>
<dbReference type="Pfam" id="PF13400">
    <property type="entry name" value="Tad"/>
    <property type="match status" value="1"/>
</dbReference>
<dbReference type="InterPro" id="IPR002035">
    <property type="entry name" value="VWF_A"/>
</dbReference>
<gene>
    <name evidence="2" type="ORF">JI749_05225</name>
</gene>
<keyword evidence="3" id="KW-1185">Reference proteome</keyword>
<reference evidence="2 3" key="1">
    <citation type="submission" date="2021-01" db="EMBL/GenBank/DDBJ databases">
        <title>Genome seq and assembly of Devosia sp. G19.</title>
        <authorList>
            <person name="Chhetri G."/>
        </authorList>
    </citation>
    <scope>NUCLEOTIDE SEQUENCE [LARGE SCALE GENOMIC DNA]</scope>
    <source>
        <strain evidence="2 3">G19</strain>
    </source>
</reference>
<dbReference type="InterPro" id="IPR036465">
    <property type="entry name" value="vWFA_dom_sf"/>
</dbReference>
<dbReference type="Gene3D" id="3.40.50.410">
    <property type="entry name" value="von Willebrand factor, type A domain"/>
    <property type="match status" value="1"/>
</dbReference>
<dbReference type="Proteomes" id="UP000595460">
    <property type="component" value="Chromosome"/>
</dbReference>
<name>A0ABX7BYH8_9HYPH</name>
<dbReference type="InterPro" id="IPR028087">
    <property type="entry name" value="Tad_N"/>
</dbReference>
<dbReference type="EMBL" id="CP068047">
    <property type="protein sequence ID" value="QQR37020.1"/>
    <property type="molecule type" value="Genomic_DNA"/>
</dbReference>
<evidence type="ECO:0000313" key="3">
    <source>
        <dbReference type="Proteomes" id="UP000595460"/>
    </source>
</evidence>
<protein>
    <recommendedName>
        <fullName evidence="1">VWFA domain-containing protein</fullName>
    </recommendedName>
</protein>
<feature type="domain" description="VWFA" evidence="1">
    <location>
        <begin position="138"/>
        <end position="439"/>
    </location>
</feature>
<dbReference type="SUPFAM" id="SSF53300">
    <property type="entry name" value="vWA-like"/>
    <property type="match status" value="1"/>
</dbReference>
<dbReference type="PROSITE" id="PS50234">
    <property type="entry name" value="VWFA"/>
    <property type="match status" value="1"/>
</dbReference>
<proteinExistence type="predicted"/>